<keyword evidence="1" id="KW-0812">Transmembrane</keyword>
<evidence type="ECO:0000313" key="2">
    <source>
        <dbReference type="EMBL" id="MBP2472544.1"/>
    </source>
</evidence>
<dbReference type="EMBL" id="JAGIOO010000001">
    <property type="protein sequence ID" value="MBP2472544.1"/>
    <property type="molecule type" value="Genomic_DNA"/>
</dbReference>
<reference evidence="2 3" key="1">
    <citation type="submission" date="2021-03" db="EMBL/GenBank/DDBJ databases">
        <title>Sequencing the genomes of 1000 actinobacteria strains.</title>
        <authorList>
            <person name="Klenk H.-P."/>
        </authorList>
    </citation>
    <scope>NUCLEOTIDE SEQUENCE [LARGE SCALE GENOMIC DNA]</scope>
    <source>
        <strain evidence="2 3">DSM 44580</strain>
    </source>
</reference>
<accession>A0ABS5A7H7</accession>
<feature type="transmembrane region" description="Helical" evidence="1">
    <location>
        <begin position="12"/>
        <end position="37"/>
    </location>
</feature>
<organism evidence="2 3">
    <name type="scientific">Crossiella equi</name>
    <dbReference type="NCBI Taxonomy" id="130796"/>
    <lineage>
        <taxon>Bacteria</taxon>
        <taxon>Bacillati</taxon>
        <taxon>Actinomycetota</taxon>
        <taxon>Actinomycetes</taxon>
        <taxon>Pseudonocardiales</taxon>
        <taxon>Pseudonocardiaceae</taxon>
        <taxon>Crossiella</taxon>
    </lineage>
</organism>
<proteinExistence type="predicted"/>
<sequence length="201" mass="20915">MSAADRPTRVNRLLLAFSGTVLLAGGAFALLTGLGVLTVLDPASRVVAVTGGPVSWWAHPAVVAVIAVVLGLACLRWLAMQLPHRPRAGSWNLTTDPARGHTTIDTDIAVLPLEHDIRSLPGVSAATASLTGGASHPTLDLRVDTEPGTDLGELRSMIEDSALPRLSETLALPVLPVTVRFRLGTSAPHPSARVDAGLPSE</sequence>
<comment type="caution">
    <text evidence="2">The sequence shown here is derived from an EMBL/GenBank/DDBJ whole genome shotgun (WGS) entry which is preliminary data.</text>
</comment>
<dbReference type="Proteomes" id="UP001519363">
    <property type="component" value="Unassembled WGS sequence"/>
</dbReference>
<keyword evidence="1" id="KW-0472">Membrane</keyword>
<name>A0ABS5A7H7_9PSEU</name>
<evidence type="ECO:0000256" key="1">
    <source>
        <dbReference type="SAM" id="Phobius"/>
    </source>
</evidence>
<evidence type="ECO:0000313" key="3">
    <source>
        <dbReference type="Proteomes" id="UP001519363"/>
    </source>
</evidence>
<feature type="transmembrane region" description="Helical" evidence="1">
    <location>
        <begin position="57"/>
        <end position="78"/>
    </location>
</feature>
<evidence type="ECO:0008006" key="4">
    <source>
        <dbReference type="Google" id="ProtNLM"/>
    </source>
</evidence>
<keyword evidence="3" id="KW-1185">Reference proteome</keyword>
<dbReference type="RefSeq" id="WP_086789370.1">
    <property type="nucleotide sequence ID" value="NZ_JAGIOO010000001.1"/>
</dbReference>
<protein>
    <recommendedName>
        <fullName evidence="4">Alkaline shock response membrane anchor protein AmaP</fullName>
    </recommendedName>
</protein>
<keyword evidence="1" id="KW-1133">Transmembrane helix</keyword>
<gene>
    <name evidence="2" type="ORF">JOF53_001416</name>
</gene>